<feature type="binding site" evidence="8">
    <location>
        <position position="118"/>
    </location>
    <ligand>
        <name>Mg(2+)</name>
        <dbReference type="ChEBI" id="CHEBI:18420"/>
    </ligand>
</feature>
<dbReference type="EMBL" id="CP069812">
    <property type="protein sequence ID" value="QRQ93555.1"/>
    <property type="molecule type" value="Genomic_DNA"/>
</dbReference>
<evidence type="ECO:0000313" key="10">
    <source>
        <dbReference type="EMBL" id="QRQ93555.1"/>
    </source>
</evidence>
<keyword evidence="3 8" id="KW-0540">Nuclease</keyword>
<comment type="similarity">
    <text evidence="7 8">Belongs to the PINc/VapC protein family.</text>
</comment>
<dbReference type="EC" id="3.1.-.-" evidence="8"/>
<dbReference type="GO" id="GO:0090729">
    <property type="term" value="F:toxin activity"/>
    <property type="evidence" value="ECO:0007669"/>
    <property type="project" value="UniProtKB-KW"/>
</dbReference>
<dbReference type="PANTHER" id="PTHR33653:SF1">
    <property type="entry name" value="RIBONUCLEASE VAPC2"/>
    <property type="match status" value="1"/>
</dbReference>
<dbReference type="EMBL" id="OGUS01000121">
    <property type="protein sequence ID" value="SPC14316.1"/>
    <property type="molecule type" value="Genomic_DNA"/>
</dbReference>
<dbReference type="InterPro" id="IPR050556">
    <property type="entry name" value="Type_II_TA_system_RNase"/>
</dbReference>
<keyword evidence="5 8" id="KW-0378">Hydrolase</keyword>
<dbReference type="Proteomes" id="UP000256862">
    <property type="component" value="Chromosome CO2235"/>
</dbReference>
<dbReference type="Proteomes" id="UP000623307">
    <property type="component" value="Chromosome 2"/>
</dbReference>
<protein>
    <recommendedName>
        <fullName evidence="8">Ribonuclease VapC</fullName>
        <shortName evidence="8">RNase VapC</shortName>
        <ecNumber evidence="8">3.1.-.-</ecNumber>
    </recommendedName>
    <alternativeName>
        <fullName evidence="8">Toxin VapC</fullName>
    </alternativeName>
</protein>
<dbReference type="HAMAP" id="MF_00265">
    <property type="entry name" value="VapC_Nob1"/>
    <property type="match status" value="1"/>
</dbReference>
<gene>
    <name evidence="8 11" type="primary">vapC</name>
    <name evidence="11" type="ORF">CO2235_200172</name>
    <name evidence="10" type="ORF">JTE92_26185</name>
</gene>
<name>A0A976GA12_9BURK</name>
<comment type="function">
    <text evidence="8">Toxic component of a toxin-antitoxin (TA) system. An RNase.</text>
</comment>
<keyword evidence="8" id="KW-0800">Toxin</keyword>
<accession>A0A976GA12</accession>
<dbReference type="SUPFAM" id="SSF88723">
    <property type="entry name" value="PIN domain-like"/>
    <property type="match status" value="1"/>
</dbReference>
<dbReference type="GO" id="GO:0016787">
    <property type="term" value="F:hydrolase activity"/>
    <property type="evidence" value="ECO:0007669"/>
    <property type="project" value="UniProtKB-KW"/>
</dbReference>
<dbReference type="InterPro" id="IPR002716">
    <property type="entry name" value="PIN_dom"/>
</dbReference>
<keyword evidence="4 8" id="KW-0479">Metal-binding</keyword>
<evidence type="ECO:0000256" key="3">
    <source>
        <dbReference type="ARBA" id="ARBA00022722"/>
    </source>
</evidence>
<evidence type="ECO:0000256" key="2">
    <source>
        <dbReference type="ARBA" id="ARBA00022649"/>
    </source>
</evidence>
<dbReference type="Pfam" id="PF01850">
    <property type="entry name" value="PIN"/>
    <property type="match status" value="1"/>
</dbReference>
<keyword evidence="2 8" id="KW-1277">Toxin-antitoxin system</keyword>
<dbReference type="InterPro" id="IPR022907">
    <property type="entry name" value="VapC_family"/>
</dbReference>
<evidence type="ECO:0000313" key="13">
    <source>
        <dbReference type="Proteomes" id="UP000623307"/>
    </source>
</evidence>
<evidence type="ECO:0000256" key="5">
    <source>
        <dbReference type="ARBA" id="ARBA00022801"/>
    </source>
</evidence>
<dbReference type="InterPro" id="IPR029060">
    <property type="entry name" value="PIN-like_dom_sf"/>
</dbReference>
<evidence type="ECO:0000256" key="6">
    <source>
        <dbReference type="ARBA" id="ARBA00022842"/>
    </source>
</evidence>
<reference evidence="11 12" key="1">
    <citation type="submission" date="2018-01" db="EMBL/GenBank/DDBJ databases">
        <authorList>
            <person name="Clerissi C."/>
        </authorList>
    </citation>
    <scope>NUCLEOTIDE SEQUENCE [LARGE SCALE GENOMIC DNA]</scope>
    <source>
        <strain evidence="11">Cupriavidus oxalaticus LMG 2235</strain>
    </source>
</reference>
<dbReference type="GeneID" id="303493064"/>
<evidence type="ECO:0000256" key="1">
    <source>
        <dbReference type="ARBA" id="ARBA00001946"/>
    </source>
</evidence>
<evidence type="ECO:0000313" key="12">
    <source>
        <dbReference type="Proteomes" id="UP000256862"/>
    </source>
</evidence>
<dbReference type="Gene3D" id="3.40.50.1010">
    <property type="entry name" value="5'-nuclease"/>
    <property type="match status" value="1"/>
</dbReference>
<dbReference type="AlphaFoldDB" id="A0A976GA12"/>
<dbReference type="PANTHER" id="PTHR33653">
    <property type="entry name" value="RIBONUCLEASE VAPC2"/>
    <property type="match status" value="1"/>
</dbReference>
<feature type="binding site" evidence="8">
    <location>
        <position position="19"/>
    </location>
    <ligand>
        <name>Mg(2+)</name>
        <dbReference type="ChEBI" id="CHEBI:18420"/>
    </ligand>
</feature>
<evidence type="ECO:0000256" key="8">
    <source>
        <dbReference type="HAMAP-Rule" id="MF_00265"/>
    </source>
</evidence>
<sequence>MPISDVVRILLRRRVYLIDTNVISEARKRERANPGVRAFFRQAAREGSTLYLSALTVGELRRGIALIRHRGDSAQAQALEQWLTAVLQDFGRHVLPVDADVAQIWGRLRVPRPEQALDKFIAATALIHDLTIVTRNVGDFNGTGVELLNPFG</sequence>
<feature type="domain" description="PIN" evidence="9">
    <location>
        <begin position="16"/>
        <end position="136"/>
    </location>
</feature>
<evidence type="ECO:0000256" key="7">
    <source>
        <dbReference type="ARBA" id="ARBA00038093"/>
    </source>
</evidence>
<proteinExistence type="inferred from homology"/>
<comment type="cofactor">
    <cofactor evidence="1 8">
        <name>Mg(2+)</name>
        <dbReference type="ChEBI" id="CHEBI:18420"/>
    </cofactor>
</comment>
<evidence type="ECO:0000259" key="9">
    <source>
        <dbReference type="Pfam" id="PF01850"/>
    </source>
</evidence>
<dbReference type="GO" id="GO:0004540">
    <property type="term" value="F:RNA nuclease activity"/>
    <property type="evidence" value="ECO:0007669"/>
    <property type="project" value="InterPro"/>
</dbReference>
<evidence type="ECO:0000313" key="11">
    <source>
        <dbReference type="EMBL" id="SPC14316.1"/>
    </source>
</evidence>
<keyword evidence="13" id="KW-1185">Reference proteome</keyword>
<dbReference type="GO" id="GO:0000287">
    <property type="term" value="F:magnesium ion binding"/>
    <property type="evidence" value="ECO:0007669"/>
    <property type="project" value="UniProtKB-UniRule"/>
</dbReference>
<keyword evidence="6 8" id="KW-0460">Magnesium</keyword>
<evidence type="ECO:0000256" key="4">
    <source>
        <dbReference type="ARBA" id="ARBA00022723"/>
    </source>
</evidence>
<dbReference type="RefSeq" id="WP_198065751.1">
    <property type="nucleotide sequence ID" value="NZ_CP069810.1"/>
</dbReference>
<dbReference type="CDD" id="cd18746">
    <property type="entry name" value="PIN_VapC4-5_FitB-like"/>
    <property type="match status" value="1"/>
</dbReference>
<organism evidence="11 12">
    <name type="scientific">Cupriavidus oxalaticus</name>
    <dbReference type="NCBI Taxonomy" id="96344"/>
    <lineage>
        <taxon>Bacteria</taxon>
        <taxon>Pseudomonadati</taxon>
        <taxon>Pseudomonadota</taxon>
        <taxon>Betaproteobacteria</taxon>
        <taxon>Burkholderiales</taxon>
        <taxon>Burkholderiaceae</taxon>
        <taxon>Cupriavidus</taxon>
    </lineage>
</organism>
<reference evidence="10 13" key="2">
    <citation type="submission" date="2021-02" db="EMBL/GenBank/DDBJ databases">
        <title>Complete Genome Sequence of Cupriavidus oxalaticus Strain Ox1, a Soil Oxalate-Degrading Species.</title>
        <authorList>
            <person name="Palmieri F."/>
            <person name="Udriet P."/>
            <person name="Deuasquier M."/>
            <person name="Beaudoing E."/>
            <person name="Johnson S.L."/>
            <person name="Davenport K.W."/>
            <person name="Chain P.S."/>
            <person name="Bindschedler S."/>
            <person name="Junier P."/>
        </authorList>
    </citation>
    <scope>NUCLEOTIDE SEQUENCE [LARGE SCALE GENOMIC DNA]</scope>
    <source>
        <strain evidence="10 13">Ox1</strain>
    </source>
</reference>